<reference evidence="3 4" key="1">
    <citation type="submission" date="2018-08" db="EMBL/GenBank/DDBJ databases">
        <title>Genome sequencing of Agrobacterium vitis strain ICMP 10754.</title>
        <authorList>
            <person name="Visnovsky S.B."/>
            <person name="Pitman A.R."/>
        </authorList>
    </citation>
    <scope>NUCLEOTIDE SEQUENCE [LARGE SCALE GENOMIC DNA]</scope>
    <source>
        <strain evidence="3 4">ICMP 10754</strain>
    </source>
</reference>
<dbReference type="GeneID" id="60681026"/>
<dbReference type="Proteomes" id="UP000436911">
    <property type="component" value="Unassembled WGS sequence"/>
</dbReference>
<organism evidence="3 4">
    <name type="scientific">Agrobacterium vitis</name>
    <name type="common">Rhizobium vitis</name>
    <dbReference type="NCBI Taxonomy" id="373"/>
    <lineage>
        <taxon>Bacteria</taxon>
        <taxon>Pseudomonadati</taxon>
        <taxon>Pseudomonadota</taxon>
        <taxon>Alphaproteobacteria</taxon>
        <taxon>Hyphomicrobiales</taxon>
        <taxon>Rhizobiaceae</taxon>
        <taxon>Rhizobium/Agrobacterium group</taxon>
        <taxon>Agrobacterium</taxon>
    </lineage>
</organism>
<dbReference type="InterPro" id="IPR011051">
    <property type="entry name" value="RmlC_Cupin_sf"/>
</dbReference>
<accession>A0A368NVL4</accession>
<gene>
    <name evidence="3" type="ORF">DXT89_10955</name>
</gene>
<dbReference type="NCBIfam" id="TIGR02451">
    <property type="entry name" value="anti_sig_ChrR"/>
    <property type="match status" value="1"/>
</dbReference>
<dbReference type="Gene3D" id="1.10.10.1320">
    <property type="entry name" value="Anti-sigma factor, zinc-finger domain"/>
    <property type="match status" value="1"/>
</dbReference>
<dbReference type="AlphaFoldDB" id="A0A368NVL4"/>
<dbReference type="Gene3D" id="2.60.120.10">
    <property type="entry name" value="Jelly Rolls"/>
    <property type="match status" value="1"/>
</dbReference>
<dbReference type="EMBL" id="QUSG01000004">
    <property type="protein sequence ID" value="KAA3528510.1"/>
    <property type="molecule type" value="Genomic_DNA"/>
</dbReference>
<evidence type="ECO:0000256" key="1">
    <source>
        <dbReference type="SAM" id="MobiDB-lite"/>
    </source>
</evidence>
<proteinExistence type="predicted"/>
<evidence type="ECO:0000313" key="3">
    <source>
        <dbReference type="EMBL" id="KAA3528510.1"/>
    </source>
</evidence>
<evidence type="ECO:0000313" key="4">
    <source>
        <dbReference type="Proteomes" id="UP000436911"/>
    </source>
</evidence>
<dbReference type="Pfam" id="PF12973">
    <property type="entry name" value="Cupin_7"/>
    <property type="match status" value="1"/>
</dbReference>
<comment type="caution">
    <text evidence="3">The sequence shown here is derived from an EMBL/GenBank/DDBJ whole genome shotgun (WGS) entry which is preliminary data.</text>
</comment>
<dbReference type="OrthoDB" id="2988517at2"/>
<dbReference type="InterPro" id="IPR014710">
    <property type="entry name" value="RmlC-like_jellyroll"/>
</dbReference>
<sequence length="230" mass="25483">MTVHHHVSDELLLDYANGSLAEGWSIAIATHLALCPNCRQRLSTMEATAGALLETEKPVDADRSVDRSWQDMRARLTASGERTRESTVSRVEASPDATHRQRDAILPEPLRSYLGQDIDGLKWKSLGRGAYHIPIKTRDGETSVRLLRIPAGKPVPEHSHGGRELTLVLKGSFHDGQGRFARGDLEEADEQLEHQPIAEDGEDCICLAVTDAPLRFKSRLVRLFQPILGI</sequence>
<dbReference type="InterPro" id="IPR041916">
    <property type="entry name" value="Anti_sigma_zinc_sf"/>
</dbReference>
<dbReference type="InterPro" id="IPR025979">
    <property type="entry name" value="ChrR-like_cupin_dom"/>
</dbReference>
<dbReference type="RefSeq" id="WP_060719447.1">
    <property type="nucleotide sequence ID" value="NZ_CP055265.1"/>
</dbReference>
<feature type="domain" description="ChrR-like cupin" evidence="2">
    <location>
        <begin position="117"/>
        <end position="209"/>
    </location>
</feature>
<evidence type="ECO:0000259" key="2">
    <source>
        <dbReference type="Pfam" id="PF12973"/>
    </source>
</evidence>
<name>A0A368NVL4_AGRVI</name>
<feature type="region of interest" description="Disordered" evidence="1">
    <location>
        <begin position="77"/>
        <end position="98"/>
    </location>
</feature>
<dbReference type="SUPFAM" id="SSF51182">
    <property type="entry name" value="RmlC-like cupins"/>
    <property type="match status" value="1"/>
</dbReference>
<dbReference type="CDD" id="cd20301">
    <property type="entry name" value="cupin_ChrR"/>
    <property type="match status" value="1"/>
</dbReference>
<dbReference type="InterPro" id="IPR012807">
    <property type="entry name" value="Anti-sigma_ChrR"/>
</dbReference>
<protein>
    <submittedName>
        <fullName evidence="3">Transcriptional regulator</fullName>
    </submittedName>
</protein>